<sequence length="256" mass="28136">MLYQQTGTIDLGVINTAVVERSHSIAQPTPIRPYPSSDGFVLYQLYLSHLGSSINGNHSHISCPSIYGSTYWVNVPKRQISTSPNDPSSTTSSLIGSGSMSFTSKKHSWLSHYVKDAYGMDSSQERQPSDKTDYVQKSEHSSSEATTPDTCAICSDRSSGLHYGIYTCEGVVSNFTANISCQSDSRNQDVCAGINSILEINGYSLLIFATGCRELGRDLCDWRESTRCSARQGCYVRCPHLAYTDRAPLILHFPGF</sequence>
<evidence type="ECO:0000256" key="6">
    <source>
        <dbReference type="ARBA" id="ARBA00023163"/>
    </source>
</evidence>
<evidence type="ECO:0000313" key="12">
    <source>
        <dbReference type="Proteomes" id="UP000053766"/>
    </source>
</evidence>
<keyword evidence="2" id="KW-0863">Zinc-finger</keyword>
<dbReference type="InterPro" id="IPR013088">
    <property type="entry name" value="Znf_NHR/GATA"/>
</dbReference>
<feature type="compositionally biased region" description="Basic and acidic residues" evidence="9">
    <location>
        <begin position="123"/>
        <end position="142"/>
    </location>
</feature>
<reference evidence="11 12" key="1">
    <citation type="submission" date="2013-11" db="EMBL/GenBank/DDBJ databases">
        <title>Draft genome of the bovine lungworm Dictyocaulus viviparus.</title>
        <authorList>
            <person name="Mitreva M."/>
        </authorList>
    </citation>
    <scope>NUCLEOTIDE SEQUENCE [LARGE SCALE GENOMIC DNA]</scope>
    <source>
        <strain evidence="11 12">HannoverDv2000</strain>
    </source>
</reference>
<evidence type="ECO:0000256" key="1">
    <source>
        <dbReference type="ARBA" id="ARBA00022723"/>
    </source>
</evidence>
<dbReference type="EMBL" id="KN716899">
    <property type="protein sequence ID" value="KJH41119.1"/>
    <property type="molecule type" value="Genomic_DNA"/>
</dbReference>
<dbReference type="SMART" id="SM00399">
    <property type="entry name" value="ZnF_C4"/>
    <property type="match status" value="1"/>
</dbReference>
<dbReference type="GO" id="GO:0003700">
    <property type="term" value="F:DNA-binding transcription factor activity"/>
    <property type="evidence" value="ECO:0007669"/>
    <property type="project" value="InterPro"/>
</dbReference>
<dbReference type="Proteomes" id="UP000053766">
    <property type="component" value="Unassembled WGS sequence"/>
</dbReference>
<protein>
    <submittedName>
        <fullName evidence="11">Zinc finger, C4 type</fullName>
    </submittedName>
</protein>
<dbReference type="SUPFAM" id="SSF57716">
    <property type="entry name" value="Glucocorticoid receptor-like (DNA-binding domain)"/>
    <property type="match status" value="1"/>
</dbReference>
<dbReference type="GO" id="GO:0043565">
    <property type="term" value="F:sequence-specific DNA binding"/>
    <property type="evidence" value="ECO:0007669"/>
    <property type="project" value="InterPro"/>
</dbReference>
<keyword evidence="7" id="KW-0675">Receptor</keyword>
<evidence type="ECO:0000256" key="7">
    <source>
        <dbReference type="ARBA" id="ARBA00023170"/>
    </source>
</evidence>
<keyword evidence="8" id="KW-0539">Nucleus</keyword>
<dbReference type="OrthoDB" id="5843402at2759"/>
<evidence type="ECO:0000256" key="3">
    <source>
        <dbReference type="ARBA" id="ARBA00022833"/>
    </source>
</evidence>
<dbReference type="GO" id="GO:0008270">
    <property type="term" value="F:zinc ion binding"/>
    <property type="evidence" value="ECO:0007669"/>
    <property type="project" value="UniProtKB-KW"/>
</dbReference>
<dbReference type="Gene3D" id="3.30.50.10">
    <property type="entry name" value="Erythroid Transcription Factor GATA-1, subunit A"/>
    <property type="match status" value="1"/>
</dbReference>
<keyword evidence="3" id="KW-0862">Zinc</keyword>
<feature type="domain" description="Nuclear receptor" evidence="10">
    <location>
        <begin position="148"/>
        <end position="197"/>
    </location>
</feature>
<name>A0A0D8XBS9_DICVI</name>
<dbReference type="STRING" id="29172.A0A0D8XBS9"/>
<dbReference type="InterPro" id="IPR001628">
    <property type="entry name" value="Znf_hrmn_rcpt"/>
</dbReference>
<keyword evidence="6" id="KW-0804">Transcription</keyword>
<evidence type="ECO:0000256" key="5">
    <source>
        <dbReference type="ARBA" id="ARBA00023125"/>
    </source>
</evidence>
<evidence type="ECO:0000256" key="4">
    <source>
        <dbReference type="ARBA" id="ARBA00023015"/>
    </source>
</evidence>
<organism evidence="11 12">
    <name type="scientific">Dictyocaulus viviparus</name>
    <name type="common">Bovine lungworm</name>
    <dbReference type="NCBI Taxonomy" id="29172"/>
    <lineage>
        <taxon>Eukaryota</taxon>
        <taxon>Metazoa</taxon>
        <taxon>Ecdysozoa</taxon>
        <taxon>Nematoda</taxon>
        <taxon>Chromadorea</taxon>
        <taxon>Rhabditida</taxon>
        <taxon>Rhabditina</taxon>
        <taxon>Rhabditomorpha</taxon>
        <taxon>Strongyloidea</taxon>
        <taxon>Metastrongylidae</taxon>
        <taxon>Dictyocaulus</taxon>
    </lineage>
</organism>
<evidence type="ECO:0000256" key="9">
    <source>
        <dbReference type="SAM" id="MobiDB-lite"/>
    </source>
</evidence>
<keyword evidence="4" id="KW-0805">Transcription regulation</keyword>
<keyword evidence="1" id="KW-0479">Metal-binding</keyword>
<keyword evidence="5" id="KW-0238">DNA-binding</keyword>
<proteinExistence type="predicted"/>
<evidence type="ECO:0000256" key="2">
    <source>
        <dbReference type="ARBA" id="ARBA00022771"/>
    </source>
</evidence>
<gene>
    <name evidence="11" type="ORF">DICVIV_12908</name>
</gene>
<dbReference type="AlphaFoldDB" id="A0A0D8XBS9"/>
<evidence type="ECO:0000313" key="11">
    <source>
        <dbReference type="EMBL" id="KJH41119.1"/>
    </source>
</evidence>
<evidence type="ECO:0000259" key="10">
    <source>
        <dbReference type="SMART" id="SM00399"/>
    </source>
</evidence>
<evidence type="ECO:0000256" key="8">
    <source>
        <dbReference type="ARBA" id="ARBA00023242"/>
    </source>
</evidence>
<reference evidence="12" key="2">
    <citation type="journal article" date="2016" name="Sci. Rep.">
        <title>Dictyocaulus viviparus genome, variome and transcriptome elucidate lungworm biology and support future intervention.</title>
        <authorList>
            <person name="McNulty S.N."/>
            <person name="Strube C."/>
            <person name="Rosa B.A."/>
            <person name="Martin J.C."/>
            <person name="Tyagi R."/>
            <person name="Choi Y.J."/>
            <person name="Wang Q."/>
            <person name="Hallsworth Pepin K."/>
            <person name="Zhang X."/>
            <person name="Ozersky P."/>
            <person name="Wilson R.K."/>
            <person name="Sternberg P.W."/>
            <person name="Gasser R.B."/>
            <person name="Mitreva M."/>
        </authorList>
    </citation>
    <scope>NUCLEOTIDE SEQUENCE [LARGE SCALE GENOMIC DNA]</scope>
    <source>
        <strain evidence="12">HannoverDv2000</strain>
    </source>
</reference>
<keyword evidence="12" id="KW-1185">Reference proteome</keyword>
<feature type="region of interest" description="Disordered" evidence="9">
    <location>
        <begin position="120"/>
        <end position="148"/>
    </location>
</feature>
<dbReference type="Pfam" id="PF00105">
    <property type="entry name" value="zf-C4"/>
    <property type="match status" value="1"/>
</dbReference>
<accession>A0A0D8XBS9</accession>